<dbReference type="PANTHER" id="PTHR10954:SF23">
    <property type="entry name" value="RIBONUCLEASE"/>
    <property type="match status" value="1"/>
</dbReference>
<keyword evidence="9" id="KW-0963">Cytoplasm</keyword>
<feature type="domain" description="RNase H type-2" evidence="14">
    <location>
        <begin position="14"/>
        <end position="221"/>
    </location>
</feature>
<accession>A0A0F9NP60</accession>
<comment type="subcellular location">
    <subcellularLocation>
        <location evidence="5">Cytoplasm</location>
    </subcellularLocation>
</comment>
<dbReference type="PANTHER" id="PTHR10954">
    <property type="entry name" value="RIBONUCLEASE H2 SUBUNIT A"/>
    <property type="match status" value="1"/>
</dbReference>
<dbReference type="GO" id="GO:0004523">
    <property type="term" value="F:RNA-DNA hybrid ribonuclease activity"/>
    <property type="evidence" value="ECO:0007669"/>
    <property type="project" value="UniProtKB-EC"/>
</dbReference>
<evidence type="ECO:0000256" key="13">
    <source>
        <dbReference type="ARBA" id="ARBA00022801"/>
    </source>
</evidence>
<dbReference type="GO" id="GO:0006298">
    <property type="term" value="P:mismatch repair"/>
    <property type="evidence" value="ECO:0007669"/>
    <property type="project" value="TreeGrafter"/>
</dbReference>
<sequence length="224" mass="25760">MRGKHEIRDTSNEKRILGIDEAGRGPVIGPLVICGLIIDSSNIPELSRRGVKDSKMLTSFRRKKLKEDIHSLAEAYELIVISPENIDKEGMNDLELRVVAKLITQFYPNQVFLDAPTRNCLSYQKKIRGLLSAEIRVGLVVENFADKNYPVVGAASILAKVERDRIISELAKQYGDIGSGYPSDEKTIRFLREYFHRKKCFPPIVRKRWKTLQRIEMKEERERC</sequence>
<evidence type="ECO:0000256" key="11">
    <source>
        <dbReference type="ARBA" id="ARBA00022723"/>
    </source>
</evidence>
<dbReference type="GO" id="GO:0003723">
    <property type="term" value="F:RNA binding"/>
    <property type="evidence" value="ECO:0007669"/>
    <property type="project" value="InterPro"/>
</dbReference>
<evidence type="ECO:0000256" key="10">
    <source>
        <dbReference type="ARBA" id="ARBA00022722"/>
    </source>
</evidence>
<dbReference type="Pfam" id="PF01351">
    <property type="entry name" value="RNase_HII"/>
    <property type="match status" value="1"/>
</dbReference>
<evidence type="ECO:0000256" key="2">
    <source>
        <dbReference type="ARBA" id="ARBA00001936"/>
    </source>
</evidence>
<keyword evidence="11" id="KW-0479">Metal-binding</keyword>
<comment type="similarity">
    <text evidence="6">Belongs to the RNase HII family.</text>
</comment>
<name>A0A0F9NP60_9ZZZZ</name>
<dbReference type="Gene3D" id="3.30.420.10">
    <property type="entry name" value="Ribonuclease H-like superfamily/Ribonuclease H"/>
    <property type="match status" value="1"/>
</dbReference>
<dbReference type="GO" id="GO:0032299">
    <property type="term" value="C:ribonuclease H2 complex"/>
    <property type="evidence" value="ECO:0007669"/>
    <property type="project" value="TreeGrafter"/>
</dbReference>
<dbReference type="InterPro" id="IPR004649">
    <property type="entry name" value="RNase_H2_suA"/>
</dbReference>
<evidence type="ECO:0000256" key="9">
    <source>
        <dbReference type="ARBA" id="ARBA00022490"/>
    </source>
</evidence>
<dbReference type="EC" id="3.1.26.4" evidence="7"/>
<evidence type="ECO:0000256" key="3">
    <source>
        <dbReference type="ARBA" id="ARBA00001946"/>
    </source>
</evidence>
<evidence type="ECO:0000256" key="5">
    <source>
        <dbReference type="ARBA" id="ARBA00004496"/>
    </source>
</evidence>
<dbReference type="Gene3D" id="1.10.10.460">
    <property type="entry name" value="Ribonuclease hii. Domain 2"/>
    <property type="match status" value="1"/>
</dbReference>
<dbReference type="GO" id="GO:0030145">
    <property type="term" value="F:manganese ion binding"/>
    <property type="evidence" value="ECO:0007669"/>
    <property type="project" value="InterPro"/>
</dbReference>
<comment type="function">
    <text evidence="4">Endonuclease that specifically degrades the RNA of RNA-DNA hybrids.</text>
</comment>
<evidence type="ECO:0000256" key="7">
    <source>
        <dbReference type="ARBA" id="ARBA00012180"/>
    </source>
</evidence>
<proteinExistence type="inferred from homology"/>
<dbReference type="InterPro" id="IPR036397">
    <property type="entry name" value="RNaseH_sf"/>
</dbReference>
<keyword evidence="10" id="KW-0540">Nuclease</keyword>
<dbReference type="NCBIfam" id="TIGR00729">
    <property type="entry name" value="ribonuclease HII"/>
    <property type="match status" value="1"/>
</dbReference>
<dbReference type="HAMAP" id="MF_00052_A">
    <property type="entry name" value="RNase_HII_A"/>
    <property type="match status" value="1"/>
</dbReference>
<keyword evidence="13" id="KW-0378">Hydrolase</keyword>
<reference evidence="15" key="1">
    <citation type="journal article" date="2015" name="Nature">
        <title>Complex archaea that bridge the gap between prokaryotes and eukaryotes.</title>
        <authorList>
            <person name="Spang A."/>
            <person name="Saw J.H."/>
            <person name="Jorgensen S.L."/>
            <person name="Zaremba-Niedzwiedzka K."/>
            <person name="Martijn J."/>
            <person name="Lind A.E."/>
            <person name="van Eijk R."/>
            <person name="Schleper C."/>
            <person name="Guy L."/>
            <person name="Ettema T.J."/>
        </authorList>
    </citation>
    <scope>NUCLEOTIDE SEQUENCE</scope>
</reference>
<protein>
    <recommendedName>
        <fullName evidence="8">Ribonuclease HII</fullName>
        <ecNumber evidence="7">3.1.26.4</ecNumber>
    </recommendedName>
</protein>
<evidence type="ECO:0000256" key="12">
    <source>
        <dbReference type="ARBA" id="ARBA00022759"/>
    </source>
</evidence>
<organism evidence="15">
    <name type="scientific">marine sediment metagenome</name>
    <dbReference type="NCBI Taxonomy" id="412755"/>
    <lineage>
        <taxon>unclassified sequences</taxon>
        <taxon>metagenomes</taxon>
        <taxon>ecological metagenomes</taxon>
    </lineage>
</organism>
<evidence type="ECO:0000256" key="1">
    <source>
        <dbReference type="ARBA" id="ARBA00000077"/>
    </source>
</evidence>
<evidence type="ECO:0000256" key="4">
    <source>
        <dbReference type="ARBA" id="ARBA00004065"/>
    </source>
</evidence>
<comment type="catalytic activity">
    <reaction evidence="1">
        <text>Endonucleolytic cleavage to 5'-phosphomonoester.</text>
        <dbReference type="EC" id="3.1.26.4"/>
    </reaction>
</comment>
<dbReference type="AlphaFoldDB" id="A0A0F9NP60"/>
<dbReference type="PROSITE" id="PS51975">
    <property type="entry name" value="RNASE_H_2"/>
    <property type="match status" value="1"/>
</dbReference>
<dbReference type="InterPro" id="IPR024567">
    <property type="entry name" value="RNase_HII/HIII_dom"/>
</dbReference>
<dbReference type="InterPro" id="IPR023160">
    <property type="entry name" value="RNase_HII_hlx-loop-hlx_cap_dom"/>
</dbReference>
<dbReference type="SUPFAM" id="SSF53098">
    <property type="entry name" value="Ribonuclease H-like"/>
    <property type="match status" value="1"/>
</dbReference>
<comment type="cofactor">
    <cofactor evidence="3">
        <name>Mg(2+)</name>
        <dbReference type="ChEBI" id="CHEBI:18420"/>
    </cofactor>
</comment>
<dbReference type="FunFam" id="1.10.10.460:FF:000001">
    <property type="entry name" value="Ribonuclease"/>
    <property type="match status" value="1"/>
</dbReference>
<comment type="cofactor">
    <cofactor evidence="2">
        <name>Mn(2+)</name>
        <dbReference type="ChEBI" id="CHEBI:29035"/>
    </cofactor>
</comment>
<dbReference type="CDD" id="cd07180">
    <property type="entry name" value="RNase_HII_archaea_like"/>
    <property type="match status" value="1"/>
</dbReference>
<dbReference type="GO" id="GO:0005737">
    <property type="term" value="C:cytoplasm"/>
    <property type="evidence" value="ECO:0007669"/>
    <property type="project" value="UniProtKB-SubCell"/>
</dbReference>
<evidence type="ECO:0000256" key="6">
    <source>
        <dbReference type="ARBA" id="ARBA00007383"/>
    </source>
</evidence>
<dbReference type="InterPro" id="IPR001352">
    <property type="entry name" value="RNase_HII/HIII"/>
</dbReference>
<keyword evidence="12" id="KW-0255">Endonuclease</keyword>
<evidence type="ECO:0000259" key="14">
    <source>
        <dbReference type="PROSITE" id="PS51975"/>
    </source>
</evidence>
<dbReference type="InterPro" id="IPR012337">
    <property type="entry name" value="RNaseH-like_sf"/>
</dbReference>
<dbReference type="GO" id="GO:0043137">
    <property type="term" value="P:DNA replication, removal of RNA primer"/>
    <property type="evidence" value="ECO:0007669"/>
    <property type="project" value="TreeGrafter"/>
</dbReference>
<evidence type="ECO:0000313" key="15">
    <source>
        <dbReference type="EMBL" id="KKM83087.1"/>
    </source>
</evidence>
<gene>
    <name evidence="15" type="ORF">LCGC14_1312920</name>
</gene>
<dbReference type="EMBL" id="LAZR01007765">
    <property type="protein sequence ID" value="KKM83087.1"/>
    <property type="molecule type" value="Genomic_DNA"/>
</dbReference>
<dbReference type="InterPro" id="IPR020787">
    <property type="entry name" value="RNase_HII_arc"/>
</dbReference>
<comment type="caution">
    <text evidence="15">The sequence shown here is derived from an EMBL/GenBank/DDBJ whole genome shotgun (WGS) entry which is preliminary data.</text>
</comment>
<evidence type="ECO:0000256" key="8">
    <source>
        <dbReference type="ARBA" id="ARBA00019179"/>
    </source>
</evidence>